<comment type="caution">
    <text evidence="2">The sequence shown here is derived from an EMBL/GenBank/DDBJ whole genome shotgun (WGS) entry which is preliminary data.</text>
</comment>
<feature type="region of interest" description="Disordered" evidence="1">
    <location>
        <begin position="215"/>
        <end position="263"/>
    </location>
</feature>
<dbReference type="EMBL" id="RWIC01000548">
    <property type="protein sequence ID" value="TKC42450.1"/>
    <property type="molecule type" value="Genomic_DNA"/>
</dbReference>
<evidence type="ECO:0000256" key="1">
    <source>
        <dbReference type="SAM" id="MobiDB-lite"/>
    </source>
</evidence>
<dbReference type="Pfam" id="PF17688">
    <property type="entry name" value="DUF5536"/>
    <property type="match status" value="1"/>
</dbReference>
<feature type="compositionally biased region" description="Basic residues" evidence="1">
    <location>
        <begin position="171"/>
        <end position="189"/>
    </location>
</feature>
<sequence length="263" mass="27301">GATSPLTSQTHLSARGGVTPLRCCSSASPPPFSPLAPPVATMKGTASSLETLLWVCHFHSSTEAALQPPLLSSLELVAAAREYLEQRFREPKSLEPEAARPEAHPGAGAKRIHGQRSELRGHLVRDGVPRVLRRGGEGGSSGRSRDLCTPANSCTPAADLSPVGAAGGAATRRRGSGPRGRGLGKRGLRQARAPGFCSKERGYACVDEVCRDPPHSCNSGDGSWASAPPGNRYSGDLQVASSSITEDGGPEKPPPSQPHPASK</sequence>
<feature type="region of interest" description="Disordered" evidence="1">
    <location>
        <begin position="89"/>
        <end position="189"/>
    </location>
</feature>
<feature type="compositionally biased region" description="Basic and acidic residues" evidence="1">
    <location>
        <begin position="115"/>
        <end position="128"/>
    </location>
</feature>
<protein>
    <submittedName>
        <fullName evidence="2">Uncharacterized protein</fullName>
    </submittedName>
</protein>
<evidence type="ECO:0000313" key="3">
    <source>
        <dbReference type="Proteomes" id="UP000308365"/>
    </source>
</evidence>
<dbReference type="PANTHER" id="PTHR38506">
    <property type="entry name" value="RIKEN CDNA 4930544D05 GENE"/>
    <property type="match status" value="1"/>
</dbReference>
<feature type="compositionally biased region" description="Basic and acidic residues" evidence="1">
    <location>
        <begin position="89"/>
        <end position="103"/>
    </location>
</feature>
<dbReference type="InterPro" id="IPR038963">
    <property type="entry name" value="C17orf107"/>
</dbReference>
<reference evidence="3" key="1">
    <citation type="journal article" date="2019" name="IScience">
        <title>Narwhal Genome Reveals Long-Term Low Genetic Diversity despite Current Large Abundance Size.</title>
        <authorList>
            <person name="Westbury M.V."/>
            <person name="Petersen B."/>
            <person name="Garde E."/>
            <person name="Heide-Jorgensen M.P."/>
            <person name="Lorenzen E.D."/>
        </authorList>
    </citation>
    <scope>NUCLEOTIDE SEQUENCE [LARGE SCALE GENOMIC DNA]</scope>
</reference>
<proteinExistence type="predicted"/>
<feature type="non-terminal residue" evidence="2">
    <location>
        <position position="1"/>
    </location>
</feature>
<dbReference type="PANTHER" id="PTHR38506:SF1">
    <property type="entry name" value="RIKEN CDNA 4930544D05 GENE"/>
    <property type="match status" value="1"/>
</dbReference>
<dbReference type="Proteomes" id="UP000308365">
    <property type="component" value="Unassembled WGS sequence"/>
</dbReference>
<evidence type="ECO:0000313" key="2">
    <source>
        <dbReference type="EMBL" id="TKC42450.1"/>
    </source>
</evidence>
<gene>
    <name evidence="2" type="ORF">EI555_006246</name>
</gene>
<organism evidence="2 3">
    <name type="scientific">Monodon monoceros</name>
    <name type="common">Narwhal</name>
    <name type="synonym">Ceratodon monodon</name>
    <dbReference type="NCBI Taxonomy" id="40151"/>
    <lineage>
        <taxon>Eukaryota</taxon>
        <taxon>Metazoa</taxon>
        <taxon>Chordata</taxon>
        <taxon>Craniata</taxon>
        <taxon>Vertebrata</taxon>
        <taxon>Euteleostomi</taxon>
        <taxon>Mammalia</taxon>
        <taxon>Eutheria</taxon>
        <taxon>Laurasiatheria</taxon>
        <taxon>Artiodactyla</taxon>
        <taxon>Whippomorpha</taxon>
        <taxon>Cetacea</taxon>
        <taxon>Odontoceti</taxon>
        <taxon>Monodontidae</taxon>
        <taxon>Monodon</taxon>
    </lineage>
</organism>
<name>A0A4V5P8W1_MONMO</name>
<dbReference type="AlphaFoldDB" id="A0A4V5P8W1"/>
<feature type="compositionally biased region" description="Pro residues" evidence="1">
    <location>
        <begin position="251"/>
        <end position="263"/>
    </location>
</feature>
<accession>A0A4V5P8W1</accession>